<keyword evidence="7" id="KW-1185">Reference proteome</keyword>
<dbReference type="RefSeq" id="WP_307222743.1">
    <property type="nucleotide sequence ID" value="NZ_CP116940.1"/>
</dbReference>
<dbReference type="Pfam" id="PF13399">
    <property type="entry name" value="LytR_C"/>
    <property type="match status" value="1"/>
</dbReference>
<feature type="domain" description="LytR/CpsA/Psr regulator C-terminal" evidence="5">
    <location>
        <begin position="354"/>
        <end position="435"/>
    </location>
</feature>
<evidence type="ECO:0000313" key="6">
    <source>
        <dbReference type="EMBL" id="MDQ0202823.1"/>
    </source>
</evidence>
<feature type="domain" description="Cell envelope-related transcriptional attenuator" evidence="4">
    <location>
        <begin position="69"/>
        <end position="217"/>
    </location>
</feature>
<dbReference type="Proteomes" id="UP001239167">
    <property type="component" value="Unassembled WGS sequence"/>
</dbReference>
<sequence>MEPQKVKYKRSYKRIIIIGMIFLVFAATAMAYSFSKNASQKQGEKAFSSEDKYTIMVMGIDSRADDVGRSDTMMIFNVDTKNDNVSVMSIPRDTRVQIKGYKYDKINHAYAYGGHELSRDAVQSLLGVPIDYYVLIDIKSFENIIDAIGGVDINVEKRMYYNDPWDDNGGLHIDLYPGMQHMDGKKAIEYVRFRDGEGDIGRITRQQHFIKAVLEKILTPSILPKLPEIIKEVSATVKTDMSFAYMLKFAGMLPGMKDRQINSSMLPGKPAYIDDISYWLPDIKVLRQNIAETLALNVTEQMQRNADETAAEYEKSLPKGLKVLNEDLNKKSDENSTDNADSAEKKTIPVKPQDITVMVINSSGINGAGAAAADTLMRKGFKISSVETGRTSSNENTKIMTNDDAVSLFYGMPFPCVIMTGSGTKQAVLTIGRDFRK</sequence>
<keyword evidence="3" id="KW-1133">Transmembrane helix</keyword>
<feature type="transmembrane region" description="Helical" evidence="3">
    <location>
        <begin position="12"/>
        <end position="34"/>
    </location>
</feature>
<dbReference type="InterPro" id="IPR050922">
    <property type="entry name" value="LytR/CpsA/Psr_CW_biosynth"/>
</dbReference>
<dbReference type="PANTHER" id="PTHR33392:SF6">
    <property type="entry name" value="POLYISOPRENYL-TEICHOIC ACID--PEPTIDOGLYCAN TEICHOIC ACID TRANSFERASE TAGU"/>
    <property type="match status" value="1"/>
</dbReference>
<name>A0ABT9Y4Q9_9FIRM</name>
<organism evidence="6 7">
    <name type="scientific">Pectinatus haikarae</name>
    <dbReference type="NCBI Taxonomy" id="349096"/>
    <lineage>
        <taxon>Bacteria</taxon>
        <taxon>Bacillati</taxon>
        <taxon>Bacillota</taxon>
        <taxon>Negativicutes</taxon>
        <taxon>Selenomonadales</taxon>
        <taxon>Selenomonadaceae</taxon>
        <taxon>Pectinatus</taxon>
    </lineage>
</organism>
<dbReference type="PANTHER" id="PTHR33392">
    <property type="entry name" value="POLYISOPRENYL-TEICHOIC ACID--PEPTIDOGLYCAN TEICHOIC ACID TRANSFERASE TAGU"/>
    <property type="match status" value="1"/>
</dbReference>
<dbReference type="EMBL" id="JAUSUE010000002">
    <property type="protein sequence ID" value="MDQ0202823.1"/>
    <property type="molecule type" value="Genomic_DNA"/>
</dbReference>
<evidence type="ECO:0000256" key="2">
    <source>
        <dbReference type="SAM" id="MobiDB-lite"/>
    </source>
</evidence>
<reference evidence="6 7" key="1">
    <citation type="submission" date="2023-07" db="EMBL/GenBank/DDBJ databases">
        <title>Genomic Encyclopedia of Type Strains, Phase IV (KMG-IV): sequencing the most valuable type-strain genomes for metagenomic binning, comparative biology and taxonomic classification.</title>
        <authorList>
            <person name="Goeker M."/>
        </authorList>
    </citation>
    <scope>NUCLEOTIDE SEQUENCE [LARGE SCALE GENOMIC DNA]</scope>
    <source>
        <strain evidence="6 7">DSM 16980</strain>
    </source>
</reference>
<protein>
    <submittedName>
        <fullName evidence="6">LCP family protein required for cell wall assembly</fullName>
    </submittedName>
</protein>
<comment type="caution">
    <text evidence="6">The sequence shown here is derived from an EMBL/GenBank/DDBJ whole genome shotgun (WGS) entry which is preliminary data.</text>
</comment>
<feature type="region of interest" description="Disordered" evidence="2">
    <location>
        <begin position="325"/>
        <end position="348"/>
    </location>
</feature>
<gene>
    <name evidence="6" type="ORF">J2S01_000516</name>
</gene>
<evidence type="ECO:0000256" key="1">
    <source>
        <dbReference type="ARBA" id="ARBA00006068"/>
    </source>
</evidence>
<keyword evidence="3" id="KW-0472">Membrane</keyword>
<keyword evidence="3" id="KW-0812">Transmembrane</keyword>
<evidence type="ECO:0000256" key="3">
    <source>
        <dbReference type="SAM" id="Phobius"/>
    </source>
</evidence>
<dbReference type="NCBIfam" id="TIGR00350">
    <property type="entry name" value="lytR_cpsA_psr"/>
    <property type="match status" value="1"/>
</dbReference>
<dbReference type="InterPro" id="IPR004474">
    <property type="entry name" value="LytR_CpsA_psr"/>
</dbReference>
<dbReference type="InterPro" id="IPR027381">
    <property type="entry name" value="LytR/CpsA/Psr_C"/>
</dbReference>
<feature type="compositionally biased region" description="Basic and acidic residues" evidence="2">
    <location>
        <begin position="325"/>
        <end position="334"/>
    </location>
</feature>
<dbReference type="Gene3D" id="3.40.630.190">
    <property type="entry name" value="LCP protein"/>
    <property type="match status" value="1"/>
</dbReference>
<dbReference type="Pfam" id="PF03816">
    <property type="entry name" value="LytR_cpsA_psr"/>
    <property type="match status" value="1"/>
</dbReference>
<accession>A0ABT9Y4Q9</accession>
<evidence type="ECO:0000259" key="5">
    <source>
        <dbReference type="Pfam" id="PF13399"/>
    </source>
</evidence>
<evidence type="ECO:0000259" key="4">
    <source>
        <dbReference type="Pfam" id="PF03816"/>
    </source>
</evidence>
<comment type="similarity">
    <text evidence="1">Belongs to the LytR/CpsA/Psr (LCP) family.</text>
</comment>
<proteinExistence type="inferred from homology"/>
<evidence type="ECO:0000313" key="7">
    <source>
        <dbReference type="Proteomes" id="UP001239167"/>
    </source>
</evidence>